<comment type="caution">
    <text evidence="16">The sequence shown here is derived from an EMBL/GenBank/DDBJ whole genome shotgun (WGS) entry which is preliminary data.</text>
</comment>
<evidence type="ECO:0000256" key="3">
    <source>
        <dbReference type="ARBA" id="ARBA00022645"/>
    </source>
</evidence>
<gene>
    <name evidence="16" type="ORF">HF519_05265</name>
</gene>
<comment type="similarity">
    <text evidence="1">In the C-terminal section; belongs to the transpeptidase family.</text>
</comment>
<reference evidence="16 17" key="1">
    <citation type="submission" date="2020-04" db="EMBL/GenBank/DDBJ databases">
        <authorList>
            <person name="Klaysubun C."/>
            <person name="Duangmal K."/>
            <person name="Lipun K."/>
        </authorList>
    </citation>
    <scope>NUCLEOTIDE SEQUENCE [LARGE SCALE GENOMIC DNA]</scope>
    <source>
        <strain evidence="16 17">DSM 45300</strain>
    </source>
</reference>
<evidence type="ECO:0000313" key="16">
    <source>
        <dbReference type="EMBL" id="NMH91007.1"/>
    </source>
</evidence>
<evidence type="ECO:0000259" key="14">
    <source>
        <dbReference type="Pfam" id="PF00905"/>
    </source>
</evidence>
<dbReference type="InterPro" id="IPR001264">
    <property type="entry name" value="Glyco_trans_51"/>
</dbReference>
<dbReference type="Pfam" id="PF00912">
    <property type="entry name" value="Transgly"/>
    <property type="match status" value="1"/>
</dbReference>
<evidence type="ECO:0000256" key="8">
    <source>
        <dbReference type="ARBA" id="ARBA00022960"/>
    </source>
</evidence>
<organism evidence="16 17">
    <name type="scientific">Pseudonocardia bannensis</name>
    <dbReference type="NCBI Taxonomy" id="630973"/>
    <lineage>
        <taxon>Bacteria</taxon>
        <taxon>Bacillati</taxon>
        <taxon>Actinomycetota</taxon>
        <taxon>Actinomycetes</taxon>
        <taxon>Pseudonocardiales</taxon>
        <taxon>Pseudonocardiaceae</taxon>
        <taxon>Pseudonocardia</taxon>
    </lineage>
</organism>
<evidence type="ECO:0000256" key="6">
    <source>
        <dbReference type="ARBA" id="ARBA00022679"/>
    </source>
</evidence>
<name>A0A848DEJ5_9PSEU</name>
<keyword evidence="6" id="KW-0808">Transferase</keyword>
<evidence type="ECO:0000313" key="17">
    <source>
        <dbReference type="Proteomes" id="UP000586918"/>
    </source>
</evidence>
<dbReference type="InterPro" id="IPR036950">
    <property type="entry name" value="PBP_transglycosylase"/>
</dbReference>
<evidence type="ECO:0000256" key="4">
    <source>
        <dbReference type="ARBA" id="ARBA00022670"/>
    </source>
</evidence>
<dbReference type="GO" id="GO:0008360">
    <property type="term" value="P:regulation of cell shape"/>
    <property type="evidence" value="ECO:0007669"/>
    <property type="project" value="UniProtKB-KW"/>
</dbReference>
<dbReference type="GO" id="GO:0009252">
    <property type="term" value="P:peptidoglycan biosynthetic process"/>
    <property type="evidence" value="ECO:0007669"/>
    <property type="project" value="UniProtKB-KW"/>
</dbReference>
<dbReference type="FunFam" id="1.10.3810.10:FF:000001">
    <property type="entry name" value="Penicillin-binding protein 1A"/>
    <property type="match status" value="1"/>
</dbReference>
<keyword evidence="3" id="KW-0121">Carboxypeptidase</keyword>
<dbReference type="Pfam" id="PF00905">
    <property type="entry name" value="Transpeptidase"/>
    <property type="match status" value="1"/>
</dbReference>
<keyword evidence="8" id="KW-0133">Cell shape</keyword>
<dbReference type="Gene3D" id="3.40.710.10">
    <property type="entry name" value="DD-peptidase/beta-lactamase superfamily"/>
    <property type="match status" value="1"/>
</dbReference>
<dbReference type="EMBL" id="JAAXKZ010000011">
    <property type="protein sequence ID" value="NMH91007.1"/>
    <property type="molecule type" value="Genomic_DNA"/>
</dbReference>
<keyword evidence="10" id="KW-0511">Multifunctional enzyme</keyword>
<dbReference type="InterPro" id="IPR001460">
    <property type="entry name" value="PCN-bd_Tpept"/>
</dbReference>
<dbReference type="SUPFAM" id="SSF56601">
    <property type="entry name" value="beta-lactamase/transpeptidase-like"/>
    <property type="match status" value="1"/>
</dbReference>
<feature type="domain" description="Glycosyl transferase family 51" evidence="15">
    <location>
        <begin position="69"/>
        <end position="251"/>
    </location>
</feature>
<dbReference type="InterPro" id="IPR050396">
    <property type="entry name" value="Glycosyltr_51/Transpeptidase"/>
</dbReference>
<dbReference type="GO" id="GO:0030288">
    <property type="term" value="C:outer membrane-bounded periplasmic space"/>
    <property type="evidence" value="ECO:0007669"/>
    <property type="project" value="TreeGrafter"/>
</dbReference>
<keyword evidence="4" id="KW-0645">Protease</keyword>
<dbReference type="GO" id="GO:0008658">
    <property type="term" value="F:penicillin binding"/>
    <property type="evidence" value="ECO:0007669"/>
    <property type="project" value="InterPro"/>
</dbReference>
<comment type="catalytic activity">
    <reaction evidence="12">
        <text>Preferential cleavage: (Ac)2-L-Lys-D-Ala-|-D-Ala. Also transpeptidation of peptidyl-alanyl moieties that are N-acyl substituents of D-alanine.</text>
        <dbReference type="EC" id="3.4.16.4"/>
    </reaction>
</comment>
<comment type="similarity">
    <text evidence="2">In the N-terminal section; belongs to the glycosyltransferase 51 family.</text>
</comment>
<evidence type="ECO:0000256" key="7">
    <source>
        <dbReference type="ARBA" id="ARBA00022801"/>
    </source>
</evidence>
<dbReference type="GO" id="GO:0071555">
    <property type="term" value="P:cell wall organization"/>
    <property type="evidence" value="ECO:0007669"/>
    <property type="project" value="UniProtKB-KW"/>
</dbReference>
<evidence type="ECO:0000256" key="13">
    <source>
        <dbReference type="ARBA" id="ARBA00049902"/>
    </source>
</evidence>
<dbReference type="GO" id="GO:0006508">
    <property type="term" value="P:proteolysis"/>
    <property type="evidence" value="ECO:0007669"/>
    <property type="project" value="UniProtKB-KW"/>
</dbReference>
<keyword evidence="9" id="KW-0573">Peptidoglycan synthesis</keyword>
<dbReference type="Gene3D" id="1.10.3810.10">
    <property type="entry name" value="Biosynthetic peptidoglycan transglycosylase-like"/>
    <property type="match status" value="1"/>
</dbReference>
<feature type="domain" description="Penicillin-binding protein transpeptidase" evidence="14">
    <location>
        <begin position="358"/>
        <end position="618"/>
    </location>
</feature>
<dbReference type="AlphaFoldDB" id="A0A848DEJ5"/>
<accession>A0A848DEJ5</accession>
<evidence type="ECO:0000256" key="11">
    <source>
        <dbReference type="ARBA" id="ARBA00023316"/>
    </source>
</evidence>
<dbReference type="GO" id="GO:0008955">
    <property type="term" value="F:peptidoglycan glycosyltransferase activity"/>
    <property type="evidence" value="ECO:0007669"/>
    <property type="project" value="UniProtKB-EC"/>
</dbReference>
<keyword evidence="7" id="KW-0378">Hydrolase</keyword>
<evidence type="ECO:0000256" key="10">
    <source>
        <dbReference type="ARBA" id="ARBA00023268"/>
    </source>
</evidence>
<evidence type="ECO:0000256" key="1">
    <source>
        <dbReference type="ARBA" id="ARBA00007090"/>
    </source>
</evidence>
<comment type="catalytic activity">
    <reaction evidence="13">
        <text>[GlcNAc-(1-&gt;4)-Mur2Ac(oyl-L-Ala-gamma-D-Glu-L-Lys-D-Ala-D-Ala)](n)-di-trans,octa-cis-undecaprenyl diphosphate + beta-D-GlcNAc-(1-&gt;4)-Mur2Ac(oyl-L-Ala-gamma-D-Glu-L-Lys-D-Ala-D-Ala)-di-trans,octa-cis-undecaprenyl diphosphate = [GlcNAc-(1-&gt;4)-Mur2Ac(oyl-L-Ala-gamma-D-Glu-L-Lys-D-Ala-D-Ala)](n+1)-di-trans,octa-cis-undecaprenyl diphosphate + di-trans,octa-cis-undecaprenyl diphosphate + H(+)</text>
        <dbReference type="Rhea" id="RHEA:23708"/>
        <dbReference type="Rhea" id="RHEA-COMP:9602"/>
        <dbReference type="Rhea" id="RHEA-COMP:9603"/>
        <dbReference type="ChEBI" id="CHEBI:15378"/>
        <dbReference type="ChEBI" id="CHEBI:58405"/>
        <dbReference type="ChEBI" id="CHEBI:60033"/>
        <dbReference type="ChEBI" id="CHEBI:78435"/>
        <dbReference type="EC" id="2.4.99.28"/>
    </reaction>
</comment>
<dbReference type="InterPro" id="IPR012338">
    <property type="entry name" value="Beta-lactam/transpept-like"/>
</dbReference>
<dbReference type="SUPFAM" id="SSF53955">
    <property type="entry name" value="Lysozyme-like"/>
    <property type="match status" value="1"/>
</dbReference>
<evidence type="ECO:0000256" key="9">
    <source>
        <dbReference type="ARBA" id="ARBA00022984"/>
    </source>
</evidence>
<dbReference type="RefSeq" id="WP_169410636.1">
    <property type="nucleotide sequence ID" value="NZ_JAAXKZ010000011.1"/>
</dbReference>
<keyword evidence="11" id="KW-0961">Cell wall biogenesis/degradation</keyword>
<protein>
    <submittedName>
        <fullName evidence="16">Penicillin-binding protein</fullName>
    </submittedName>
</protein>
<evidence type="ECO:0000256" key="5">
    <source>
        <dbReference type="ARBA" id="ARBA00022676"/>
    </source>
</evidence>
<sequence>MRWTQAAARLAALTVVAGLIFAASMLTTFGGTRSMASRISESTIAGIVDLRAGILPATTTVTDSGGEAIAYLYDQYRYPVAASQISPVMKAAIVAIEDRRFYSHGGVDARGALRALVINSGGRARQGGSTLTQQYVKNYDLYVTAQTDEQRQAAVAPSYTRKIREAELAVTLDRELSKDEILARYLNIVYLGHSAYGVEAAARLYFDTTAAELTLPQAALLAGLVQSPAEYDPIRRPAAAVGRRNLVIDQMRQQGAITGPQAAAASAAPLGVQDDGEVPAGGCFAAGDAGYFCTYVVAFLEQAGITAEQLTRGGYTVRTTLDSDALAQVKAAVDDQVDPATPKVANVMTVVAPGTDAHPVLAMAANRTYGNQPGQTSYGMPYRADNMGAGSVYKIFTAAAALEQGVAGIDSILDVPESGYISPIYRDDNGRPIQVTNITDYPARLSLADALARSPNTAFVKLLESTGVPAVVDMAQRLGVTSLATTPADGKPGSPSLADVARSRQQASFTLGVSPTSSLELANVAATLASQGTWCPPSPIESVTDRTGAPVALPQPACRQVLDPGIADTLMYGLGNDDRGGGTSADAAASQGWTRPVAGKTGTTQDHKSAAFVGATPQLAGASIVFDDSPSPQPICDGSPPYSCPEGTLYGGTVPARTWYRAMGEILAGEPAAPLPDPDPRYLTGRIP</sequence>
<keyword evidence="5" id="KW-0328">Glycosyltransferase</keyword>
<dbReference type="Proteomes" id="UP000586918">
    <property type="component" value="Unassembled WGS sequence"/>
</dbReference>
<evidence type="ECO:0000259" key="15">
    <source>
        <dbReference type="Pfam" id="PF00912"/>
    </source>
</evidence>
<dbReference type="GO" id="GO:0009002">
    <property type="term" value="F:serine-type D-Ala-D-Ala carboxypeptidase activity"/>
    <property type="evidence" value="ECO:0007669"/>
    <property type="project" value="UniProtKB-EC"/>
</dbReference>
<dbReference type="PANTHER" id="PTHR32282">
    <property type="entry name" value="BINDING PROTEIN TRANSPEPTIDASE, PUTATIVE-RELATED"/>
    <property type="match status" value="1"/>
</dbReference>
<dbReference type="InterPro" id="IPR023346">
    <property type="entry name" value="Lysozyme-like_dom_sf"/>
</dbReference>
<evidence type="ECO:0000256" key="2">
    <source>
        <dbReference type="ARBA" id="ARBA00007739"/>
    </source>
</evidence>
<proteinExistence type="inferred from homology"/>
<keyword evidence="17" id="KW-1185">Reference proteome</keyword>
<dbReference type="PANTHER" id="PTHR32282:SF33">
    <property type="entry name" value="PEPTIDOGLYCAN GLYCOSYLTRANSFERASE"/>
    <property type="match status" value="1"/>
</dbReference>
<evidence type="ECO:0000256" key="12">
    <source>
        <dbReference type="ARBA" id="ARBA00034000"/>
    </source>
</evidence>